<dbReference type="PANTHER" id="PTHR43861:SF1">
    <property type="entry name" value="TRANS-ACONITATE 2-METHYLTRANSFERASE"/>
    <property type="match status" value="1"/>
</dbReference>
<dbReference type="Gene3D" id="3.40.50.150">
    <property type="entry name" value="Vaccinia Virus protein VP39"/>
    <property type="match status" value="1"/>
</dbReference>
<sequence length="248" mass="27769">MENNVSARQYIDNAAFVARLGSSVLSLLAPKPDEYILDLGCGDGALSEKIAATGANVLAVDYNQDMINKTLQRGLTAEVCNAERPGYENRFDAVFSNAALHWMADYASVIKGVHKALKAGGRFVAEFGEHDNLLNIRHVLKQVHDESELFGEYREPCFNPTVAFYKAALEKGGFKVIQIGRFERPTPLGEGAIEWFKMYTSGLIKDFDQKTLDLYISKTMDLLKKNHVFEGDSWTADFVRLRFFALKV</sequence>
<evidence type="ECO:0000259" key="1">
    <source>
        <dbReference type="Pfam" id="PF08241"/>
    </source>
</evidence>
<reference evidence="2" key="1">
    <citation type="submission" date="2018-06" db="EMBL/GenBank/DDBJ databases">
        <authorList>
            <person name="Zhirakovskaya E."/>
        </authorList>
    </citation>
    <scope>NUCLEOTIDE SEQUENCE</scope>
</reference>
<dbReference type="SUPFAM" id="SSF53335">
    <property type="entry name" value="S-adenosyl-L-methionine-dependent methyltransferases"/>
    <property type="match status" value="1"/>
</dbReference>
<evidence type="ECO:0000313" key="2">
    <source>
        <dbReference type="EMBL" id="VAW58371.1"/>
    </source>
</evidence>
<dbReference type="InterPro" id="IPR029063">
    <property type="entry name" value="SAM-dependent_MTases_sf"/>
</dbReference>
<dbReference type="InterPro" id="IPR013216">
    <property type="entry name" value="Methyltransf_11"/>
</dbReference>
<gene>
    <name evidence="2" type="ORF">MNBD_GAMMA11-1064</name>
</gene>
<dbReference type="GO" id="GO:0008757">
    <property type="term" value="F:S-adenosylmethionine-dependent methyltransferase activity"/>
    <property type="evidence" value="ECO:0007669"/>
    <property type="project" value="InterPro"/>
</dbReference>
<name>A0A3B0WSK6_9ZZZZ</name>
<dbReference type="Pfam" id="PF08241">
    <property type="entry name" value="Methyltransf_11"/>
    <property type="match status" value="1"/>
</dbReference>
<dbReference type="AlphaFoldDB" id="A0A3B0WSK6"/>
<protein>
    <recommendedName>
        <fullName evidence="1">Methyltransferase type 11 domain-containing protein</fullName>
    </recommendedName>
</protein>
<feature type="domain" description="Methyltransferase type 11" evidence="1">
    <location>
        <begin position="37"/>
        <end position="124"/>
    </location>
</feature>
<accession>A0A3B0WSK6</accession>
<dbReference type="PANTHER" id="PTHR43861">
    <property type="entry name" value="TRANS-ACONITATE 2-METHYLTRANSFERASE-RELATED"/>
    <property type="match status" value="1"/>
</dbReference>
<organism evidence="2">
    <name type="scientific">hydrothermal vent metagenome</name>
    <dbReference type="NCBI Taxonomy" id="652676"/>
    <lineage>
        <taxon>unclassified sequences</taxon>
        <taxon>metagenomes</taxon>
        <taxon>ecological metagenomes</taxon>
    </lineage>
</organism>
<proteinExistence type="predicted"/>
<dbReference type="EMBL" id="UOFG01000034">
    <property type="protein sequence ID" value="VAW58371.1"/>
    <property type="molecule type" value="Genomic_DNA"/>
</dbReference>
<dbReference type="CDD" id="cd02440">
    <property type="entry name" value="AdoMet_MTases"/>
    <property type="match status" value="1"/>
</dbReference>